<keyword evidence="2" id="KW-1185">Reference proteome</keyword>
<evidence type="ECO:0000313" key="2">
    <source>
        <dbReference type="Proteomes" id="UP001221757"/>
    </source>
</evidence>
<dbReference type="EMBL" id="JARKIE010000012">
    <property type="protein sequence ID" value="KAJ7703734.1"/>
    <property type="molecule type" value="Genomic_DNA"/>
</dbReference>
<proteinExistence type="predicted"/>
<reference evidence="1" key="1">
    <citation type="submission" date="2023-03" db="EMBL/GenBank/DDBJ databases">
        <title>Massive genome expansion in bonnet fungi (Mycena s.s.) driven by repeated elements and novel gene families across ecological guilds.</title>
        <authorList>
            <consortium name="Lawrence Berkeley National Laboratory"/>
            <person name="Harder C.B."/>
            <person name="Miyauchi S."/>
            <person name="Viragh M."/>
            <person name="Kuo A."/>
            <person name="Thoen E."/>
            <person name="Andreopoulos B."/>
            <person name="Lu D."/>
            <person name="Skrede I."/>
            <person name="Drula E."/>
            <person name="Henrissat B."/>
            <person name="Morin E."/>
            <person name="Kohler A."/>
            <person name="Barry K."/>
            <person name="LaButti K."/>
            <person name="Morin E."/>
            <person name="Salamov A."/>
            <person name="Lipzen A."/>
            <person name="Mereny Z."/>
            <person name="Hegedus B."/>
            <person name="Baldrian P."/>
            <person name="Stursova M."/>
            <person name="Weitz H."/>
            <person name="Taylor A."/>
            <person name="Grigoriev I.V."/>
            <person name="Nagy L.G."/>
            <person name="Martin F."/>
            <person name="Kauserud H."/>
        </authorList>
    </citation>
    <scope>NUCLEOTIDE SEQUENCE</scope>
    <source>
        <strain evidence="1">CBHHK067</strain>
    </source>
</reference>
<dbReference type="PANTHER" id="PTHR35205">
    <property type="entry name" value="NB-ARC AND TPR DOMAIN PROTEIN"/>
    <property type="match status" value="1"/>
</dbReference>
<gene>
    <name evidence="1" type="ORF">B0H17DRAFT_857831</name>
</gene>
<sequence>WLLLFDNADDPRINLNNYFPQCRHGNILITFRNPGLCVYTDSYCTVSGMEEEDAVDLLIRSAVQDNTDHNRTTAGEIVKVLCYLPLAIIQAGAFISKSGNLDAYLDVYEQNRGRLLSERPAQGHDNYAWTVYTTWQISFNQLSPRAKTFLRLCSFLHYEGISEEIFK</sequence>
<dbReference type="Proteomes" id="UP001221757">
    <property type="component" value="Unassembled WGS sequence"/>
</dbReference>
<accession>A0AAD7GRN6</accession>
<dbReference type="AlphaFoldDB" id="A0AAD7GRN6"/>
<feature type="non-terminal residue" evidence="1">
    <location>
        <position position="167"/>
    </location>
</feature>
<evidence type="ECO:0000313" key="1">
    <source>
        <dbReference type="EMBL" id="KAJ7703734.1"/>
    </source>
</evidence>
<comment type="caution">
    <text evidence="1">The sequence shown here is derived from an EMBL/GenBank/DDBJ whole genome shotgun (WGS) entry which is preliminary data.</text>
</comment>
<organism evidence="1 2">
    <name type="scientific">Mycena rosella</name>
    <name type="common">Pink bonnet</name>
    <name type="synonym">Agaricus rosellus</name>
    <dbReference type="NCBI Taxonomy" id="1033263"/>
    <lineage>
        <taxon>Eukaryota</taxon>
        <taxon>Fungi</taxon>
        <taxon>Dikarya</taxon>
        <taxon>Basidiomycota</taxon>
        <taxon>Agaricomycotina</taxon>
        <taxon>Agaricomycetes</taxon>
        <taxon>Agaricomycetidae</taxon>
        <taxon>Agaricales</taxon>
        <taxon>Marasmiineae</taxon>
        <taxon>Mycenaceae</taxon>
        <taxon>Mycena</taxon>
    </lineage>
</organism>
<name>A0AAD7GRN6_MYCRO</name>
<dbReference type="InterPro" id="IPR027417">
    <property type="entry name" value="P-loop_NTPase"/>
</dbReference>
<feature type="non-terminal residue" evidence="1">
    <location>
        <position position="1"/>
    </location>
</feature>
<dbReference type="PANTHER" id="PTHR35205:SF1">
    <property type="entry name" value="ZU5 DOMAIN-CONTAINING PROTEIN"/>
    <property type="match status" value="1"/>
</dbReference>
<dbReference type="SUPFAM" id="SSF52540">
    <property type="entry name" value="P-loop containing nucleoside triphosphate hydrolases"/>
    <property type="match status" value="1"/>
</dbReference>
<protein>
    <submittedName>
        <fullName evidence="1">Uncharacterized protein</fullName>
    </submittedName>
</protein>